<keyword evidence="2" id="KW-1185">Reference proteome</keyword>
<sequence length="262" mass="28896">MQDIIRAMSACLPFCHNRLTRDDEELESLPPADVQAPAQDIPRPPPTAISAFHEMVNKRLLNLQQRRQLVEAEFQPGLDQEIRDAKNLGAIAEQLLEGADQTDSAVQLFSKISTNIQRHELLRYDSTALHNVYALASHKAGDCESICKLYAFAAWAAGYKDIALKQLKGDFKFELDQDGVMPGRRKGDAFNFVLHTVLQVNDSDGRPAYFDPLFGQCVDISAYGHDLNHYMGGAEGSTAHRHAVIDNGAEGTPAVSLTVPPQ</sequence>
<dbReference type="EMBL" id="JAAOCA010000014">
    <property type="protein sequence ID" value="MBD1599617.1"/>
    <property type="molecule type" value="Genomic_DNA"/>
</dbReference>
<accession>A0ABR7Z2M3</accession>
<evidence type="ECO:0000313" key="2">
    <source>
        <dbReference type="Proteomes" id="UP000805841"/>
    </source>
</evidence>
<evidence type="ECO:0008006" key="3">
    <source>
        <dbReference type="Google" id="ProtNLM"/>
    </source>
</evidence>
<comment type="caution">
    <text evidence="1">The sequence shown here is derived from an EMBL/GenBank/DDBJ whole genome shotgun (WGS) entry which is preliminary data.</text>
</comment>
<proteinExistence type="predicted"/>
<dbReference type="RefSeq" id="WP_190421183.1">
    <property type="nucleotide sequence ID" value="NZ_JAAOCA010000014.1"/>
</dbReference>
<name>A0ABR7Z2M3_9PSED</name>
<reference evidence="1 2" key="1">
    <citation type="journal article" date="2020" name="Insects">
        <title>Bacteria Belonging to Pseudomonas typographi sp. nov. from the Bark Beetle Ips typographus Have Genomic Potential to Aid in the Host Ecology.</title>
        <authorList>
            <person name="Peral-Aranega E."/>
            <person name="Saati-Santamaria Z."/>
            <person name="Kolarik M."/>
            <person name="Rivas R."/>
            <person name="Garcia-Fraile P."/>
        </authorList>
    </citation>
    <scope>NUCLEOTIDE SEQUENCE [LARGE SCALE GENOMIC DNA]</scope>
    <source>
        <strain evidence="1 2">CA3A</strain>
    </source>
</reference>
<gene>
    <name evidence="1" type="ORF">HAQ05_12995</name>
</gene>
<organism evidence="1 2">
    <name type="scientific">Pseudomonas typographi</name>
    <dbReference type="NCBI Taxonomy" id="2715964"/>
    <lineage>
        <taxon>Bacteria</taxon>
        <taxon>Pseudomonadati</taxon>
        <taxon>Pseudomonadota</taxon>
        <taxon>Gammaproteobacteria</taxon>
        <taxon>Pseudomonadales</taxon>
        <taxon>Pseudomonadaceae</taxon>
        <taxon>Pseudomonas</taxon>
    </lineage>
</organism>
<dbReference type="Proteomes" id="UP000805841">
    <property type="component" value="Unassembled WGS sequence"/>
</dbReference>
<protein>
    <recommendedName>
        <fullName evidence="3">Peptidase C58 YopT-type domain-containing protein</fullName>
    </recommendedName>
</protein>
<evidence type="ECO:0000313" key="1">
    <source>
        <dbReference type="EMBL" id="MBD1599617.1"/>
    </source>
</evidence>